<proteinExistence type="predicted"/>
<evidence type="ECO:0000313" key="1">
    <source>
        <dbReference type="EMBL" id="CAG8603324.1"/>
    </source>
</evidence>
<gene>
    <name evidence="1" type="ORF">FCALED_LOCUS8697</name>
</gene>
<reference evidence="1" key="1">
    <citation type="submission" date="2021-06" db="EMBL/GenBank/DDBJ databases">
        <authorList>
            <person name="Kallberg Y."/>
            <person name="Tangrot J."/>
            <person name="Rosling A."/>
        </authorList>
    </citation>
    <scope>NUCLEOTIDE SEQUENCE</scope>
    <source>
        <strain evidence="1">UK204</strain>
    </source>
</reference>
<keyword evidence="2" id="KW-1185">Reference proteome</keyword>
<evidence type="ECO:0000313" key="2">
    <source>
        <dbReference type="Proteomes" id="UP000789570"/>
    </source>
</evidence>
<feature type="non-terminal residue" evidence="1">
    <location>
        <position position="1"/>
    </location>
</feature>
<sequence>KAFVNTLSWSIAGYNGFLKLLVKKSINRMQDNNEQENDEGVERNSTV</sequence>
<organism evidence="1 2">
    <name type="scientific">Funneliformis caledonium</name>
    <dbReference type="NCBI Taxonomy" id="1117310"/>
    <lineage>
        <taxon>Eukaryota</taxon>
        <taxon>Fungi</taxon>
        <taxon>Fungi incertae sedis</taxon>
        <taxon>Mucoromycota</taxon>
        <taxon>Glomeromycotina</taxon>
        <taxon>Glomeromycetes</taxon>
        <taxon>Glomerales</taxon>
        <taxon>Glomeraceae</taxon>
        <taxon>Funneliformis</taxon>
    </lineage>
</organism>
<accession>A0A9N9GDW6</accession>
<name>A0A9N9GDW6_9GLOM</name>
<dbReference type="AlphaFoldDB" id="A0A9N9GDW6"/>
<dbReference type="Proteomes" id="UP000789570">
    <property type="component" value="Unassembled WGS sequence"/>
</dbReference>
<comment type="caution">
    <text evidence="1">The sequence shown here is derived from an EMBL/GenBank/DDBJ whole genome shotgun (WGS) entry which is preliminary data.</text>
</comment>
<protein>
    <submittedName>
        <fullName evidence="1">15326_t:CDS:1</fullName>
    </submittedName>
</protein>
<dbReference type="EMBL" id="CAJVPQ010002623">
    <property type="protein sequence ID" value="CAG8603324.1"/>
    <property type="molecule type" value="Genomic_DNA"/>
</dbReference>